<evidence type="ECO:0000259" key="1">
    <source>
        <dbReference type="Pfam" id="PF16403"/>
    </source>
</evidence>
<name>G2DA60_9GAMM</name>
<gene>
    <name evidence="2" type="ORF">Rifp1Sym_ah00010</name>
</gene>
<comment type="caution">
    <text evidence="2">The sequence shown here is derived from an EMBL/GenBank/DDBJ whole genome shotgun (WGS) entry which is preliminary data.</text>
</comment>
<dbReference type="InterPro" id="IPR032179">
    <property type="entry name" value="Cry22Aa_Ig-like"/>
</dbReference>
<proteinExistence type="predicted"/>
<evidence type="ECO:0000313" key="2">
    <source>
        <dbReference type="EMBL" id="EGV52461.1"/>
    </source>
</evidence>
<sequence>MDGDLSSSVAVSGSVNASVLGSYTLTYNVSDAAGNAATAVTRAVNVVDQTAPVITLLGSDPMSVEGGLPSAIQAPPLVTALKAISVPASSSVAVSIAPCWAAIP</sequence>
<dbReference type="InterPro" id="IPR013783">
    <property type="entry name" value="Ig-like_fold"/>
</dbReference>
<dbReference type="PATRIC" id="fig|1048808.3.peg.448"/>
<dbReference type="AlphaFoldDB" id="G2DA60"/>
<evidence type="ECO:0000313" key="3">
    <source>
        <dbReference type="Proteomes" id="UP000004491"/>
    </source>
</evidence>
<dbReference type="Gene3D" id="2.60.40.10">
    <property type="entry name" value="Immunoglobulins"/>
    <property type="match status" value="1"/>
</dbReference>
<dbReference type="Proteomes" id="UP000004491">
    <property type="component" value="Unassembled WGS sequence"/>
</dbReference>
<accession>G2DA60</accession>
<keyword evidence="3" id="KW-1185">Reference proteome</keyword>
<reference evidence="2" key="1">
    <citation type="journal article" date="2011" name="ISME J.">
        <title>The endosymbionts of the deep-sea tubeworms Riftia pachyptila and Tevnia jerichonana share an identical physiology as revealed by proteogenomic analyses.</title>
        <authorList>
            <person name="Gardebrecht A."/>
            <person name="Markert S."/>
            <person name="Felbeck H."/>
            <person name="Thuermer A."/>
            <person name="Albrecht D."/>
            <person name="Wollherr A."/>
            <person name="Kabisch J."/>
            <person name="Lehmann R."/>
            <person name="Daniel R."/>
            <person name="Liesegang H."/>
            <person name="Hecker M."/>
            <person name="Sievert S.M."/>
            <person name="Schweder T."/>
        </authorList>
    </citation>
    <scope>NUCLEOTIDE SEQUENCE [LARGE SCALE GENOMIC DNA]</scope>
</reference>
<protein>
    <recommendedName>
        <fullName evidence="1">Pesticidal crystal protein Cry22Aa Ig-like domain-containing protein</fullName>
    </recommendedName>
</protein>
<dbReference type="EMBL" id="AFOC01000008">
    <property type="protein sequence ID" value="EGV52461.1"/>
    <property type="molecule type" value="Genomic_DNA"/>
</dbReference>
<organism evidence="2 3">
    <name type="scientific">endosymbiont of Riftia pachyptila</name>
    <name type="common">vent Ph05</name>
    <dbReference type="NCBI Taxonomy" id="1048808"/>
    <lineage>
        <taxon>Bacteria</taxon>
        <taxon>Pseudomonadati</taxon>
        <taxon>Pseudomonadota</taxon>
        <taxon>Gammaproteobacteria</taxon>
        <taxon>sulfur-oxidizing symbionts</taxon>
    </lineage>
</organism>
<dbReference type="Pfam" id="PF16403">
    <property type="entry name" value="Bact_surface_Ig-like"/>
    <property type="match status" value="1"/>
</dbReference>
<feature type="domain" description="Pesticidal crystal protein Cry22Aa Ig-like" evidence="1">
    <location>
        <begin position="2"/>
        <end position="46"/>
    </location>
</feature>
<dbReference type="RefSeq" id="WP_005958998.1">
    <property type="nucleotide sequence ID" value="NZ_AFOC01000008.1"/>
</dbReference>